<dbReference type="EMBL" id="JAFJYH010000337">
    <property type="protein sequence ID" value="KAG4413024.1"/>
    <property type="molecule type" value="Genomic_DNA"/>
</dbReference>
<reference evidence="2" key="1">
    <citation type="submission" date="2021-02" db="EMBL/GenBank/DDBJ databases">
        <title>Genome sequence Cadophora malorum strain M34.</title>
        <authorList>
            <person name="Stefanovic E."/>
            <person name="Vu D."/>
            <person name="Scully C."/>
            <person name="Dijksterhuis J."/>
            <person name="Roader J."/>
            <person name="Houbraken J."/>
        </authorList>
    </citation>
    <scope>NUCLEOTIDE SEQUENCE</scope>
    <source>
        <strain evidence="2">M34</strain>
    </source>
</reference>
<proteinExistence type="predicted"/>
<comment type="caution">
    <text evidence="2">The sequence shown here is derived from an EMBL/GenBank/DDBJ whole genome shotgun (WGS) entry which is preliminary data.</text>
</comment>
<sequence length="290" mass="31606">MRASMILVLEVLVIAAVITATLICNECPYPDLQRAPGIGIDLALACGPALEFSTIGRPISHFPLPSDPQVIAIKSLLLDLKAAINATTSLLYPYIYLSYPDTIAIVNTHRGRFDTAAEKVGFDVIRAGASSRCALYDHDNRSYVHDKNGNEICEGELCDPSMNVALAVWLTEESFETTVLTRTHVLVEGTVKETVKGTLEAEDVDRVVLLGEHWENEDSMKTVHEAITEIAIVADLNGRPFGHIVLSASSGLWSAARGSAMAAKGWFWDHLDGCIPDEACEKIQYHGDEL</sequence>
<evidence type="ECO:0000313" key="3">
    <source>
        <dbReference type="Proteomes" id="UP000664132"/>
    </source>
</evidence>
<protein>
    <submittedName>
        <fullName evidence="2">Uncharacterized protein</fullName>
    </submittedName>
</protein>
<evidence type="ECO:0000256" key="1">
    <source>
        <dbReference type="SAM" id="SignalP"/>
    </source>
</evidence>
<keyword evidence="3" id="KW-1185">Reference proteome</keyword>
<dbReference type="OrthoDB" id="3643156at2759"/>
<dbReference type="AlphaFoldDB" id="A0A8H7W6U9"/>
<feature type="chain" id="PRO_5034963970" evidence="1">
    <location>
        <begin position="21"/>
        <end position="290"/>
    </location>
</feature>
<dbReference type="Proteomes" id="UP000664132">
    <property type="component" value="Unassembled WGS sequence"/>
</dbReference>
<gene>
    <name evidence="2" type="ORF">IFR04_013832</name>
</gene>
<name>A0A8H7W6U9_9HELO</name>
<accession>A0A8H7W6U9</accession>
<feature type="signal peptide" evidence="1">
    <location>
        <begin position="1"/>
        <end position="20"/>
    </location>
</feature>
<evidence type="ECO:0000313" key="2">
    <source>
        <dbReference type="EMBL" id="KAG4413024.1"/>
    </source>
</evidence>
<keyword evidence="1" id="KW-0732">Signal</keyword>
<organism evidence="2 3">
    <name type="scientific">Cadophora malorum</name>
    <dbReference type="NCBI Taxonomy" id="108018"/>
    <lineage>
        <taxon>Eukaryota</taxon>
        <taxon>Fungi</taxon>
        <taxon>Dikarya</taxon>
        <taxon>Ascomycota</taxon>
        <taxon>Pezizomycotina</taxon>
        <taxon>Leotiomycetes</taxon>
        <taxon>Helotiales</taxon>
        <taxon>Ploettnerulaceae</taxon>
        <taxon>Cadophora</taxon>
    </lineage>
</organism>